<dbReference type="InterPro" id="IPR036770">
    <property type="entry name" value="Ankyrin_rpt-contain_sf"/>
</dbReference>
<keyword evidence="2" id="KW-1185">Reference proteome</keyword>
<name>A0ABR2KLD2_9EUKA</name>
<reference evidence="1 2" key="1">
    <citation type="submission" date="2024-04" db="EMBL/GenBank/DDBJ databases">
        <title>Tritrichomonas musculus Genome.</title>
        <authorList>
            <person name="Alves-Ferreira E."/>
            <person name="Grigg M."/>
            <person name="Lorenzi H."/>
            <person name="Galac M."/>
        </authorList>
    </citation>
    <scope>NUCLEOTIDE SEQUENCE [LARGE SCALE GENOMIC DNA]</scope>
    <source>
        <strain evidence="1 2">EAF2021</strain>
    </source>
</reference>
<dbReference type="Proteomes" id="UP001470230">
    <property type="component" value="Unassembled WGS sequence"/>
</dbReference>
<dbReference type="PANTHER" id="PTHR24159:SF5">
    <property type="entry name" value="ANK_REP_REGION DOMAIN-CONTAINING PROTEIN"/>
    <property type="match status" value="1"/>
</dbReference>
<accession>A0ABR2KLD2</accession>
<dbReference type="SUPFAM" id="SSF48403">
    <property type="entry name" value="Ankyrin repeat"/>
    <property type="match status" value="1"/>
</dbReference>
<evidence type="ECO:0008006" key="3">
    <source>
        <dbReference type="Google" id="ProtNLM"/>
    </source>
</evidence>
<gene>
    <name evidence="1" type="ORF">M9Y10_028759</name>
</gene>
<comment type="caution">
    <text evidence="1">The sequence shown here is derived from an EMBL/GenBank/DDBJ whole genome shotgun (WGS) entry which is preliminary data.</text>
</comment>
<dbReference type="PANTHER" id="PTHR24159">
    <property type="match status" value="1"/>
</dbReference>
<evidence type="ECO:0000313" key="2">
    <source>
        <dbReference type="Proteomes" id="UP001470230"/>
    </source>
</evidence>
<evidence type="ECO:0000313" key="1">
    <source>
        <dbReference type="EMBL" id="KAK8891546.1"/>
    </source>
</evidence>
<sequence>MSVREYLKRMKAIQKNILDFIEKDSFSEEDRQQLFIFFENQKIANNISEIEEILLLISKISKYHHRTPDFFSKIKEILIFFKDSMKKNFTNYNLFNIFSDNKQILLFLFEEKLIIPDYSISCVISNEKFKSKFYPNFFYPEIHDFLNEKLRLEVEKTNNEYNYDFDEFQKLRKIGQNDSYVCQLIQKDLCNDFISYVNKSDISLLSTVVTPSIFETNEFLIKHHPTLIEYSAFFGSIQIFKYLYLNNVELNSSIWIYAIHGQNTDLIHFLEEKQIKPPNNSFMTCFIESIKCHQNKIANYFKKNFLNQNEFNEKLLYKTCIQSRNYKFSPDDLKINYDVFYYLCKNNYLTLVDLFLKAKKLDLNECYSKHISNHFFSL</sequence>
<protein>
    <recommendedName>
        <fullName evidence="3">DUF3447 domain-containing protein</fullName>
    </recommendedName>
</protein>
<dbReference type="EMBL" id="JAPFFF010000004">
    <property type="protein sequence ID" value="KAK8891546.1"/>
    <property type="molecule type" value="Genomic_DNA"/>
</dbReference>
<organism evidence="1 2">
    <name type="scientific">Tritrichomonas musculus</name>
    <dbReference type="NCBI Taxonomy" id="1915356"/>
    <lineage>
        <taxon>Eukaryota</taxon>
        <taxon>Metamonada</taxon>
        <taxon>Parabasalia</taxon>
        <taxon>Tritrichomonadida</taxon>
        <taxon>Tritrichomonadidae</taxon>
        <taxon>Tritrichomonas</taxon>
    </lineage>
</organism>
<proteinExistence type="predicted"/>